<protein>
    <submittedName>
        <fullName evidence="2">Uncharacterized protein</fullName>
    </submittedName>
</protein>
<reference evidence="2 3" key="1">
    <citation type="submission" date="2019-11" db="EMBL/GenBank/DDBJ databases">
        <authorList>
            <person name="Cheng Q."/>
            <person name="Yang Z."/>
        </authorList>
    </citation>
    <scope>NUCLEOTIDE SEQUENCE [LARGE SCALE GENOMIC DNA]</scope>
    <source>
        <strain evidence="2 3">HX-22-1</strain>
    </source>
</reference>
<evidence type="ECO:0000313" key="2">
    <source>
        <dbReference type="EMBL" id="MRX46943.1"/>
    </source>
</evidence>
<feature type="coiled-coil region" evidence="1">
    <location>
        <begin position="17"/>
        <end position="92"/>
    </location>
</feature>
<gene>
    <name evidence="2" type="ORF">GJJ64_07085</name>
</gene>
<accession>A0A7K0FLZ0</accession>
<evidence type="ECO:0000256" key="1">
    <source>
        <dbReference type="SAM" id="Coils"/>
    </source>
</evidence>
<dbReference type="AlphaFoldDB" id="A0A7K0FLZ0"/>
<sequence length="119" mass="14102">MEIESLAQALLHSKESLESQKIEFYKLEKELEDLKKREKSSDMKLRILQKQSEVNANKTSVDNRIDEKKEIEAELLEKLKEAEIKIDELIEFHLQNESYFSVEYNIENEVIIRGPYSKI</sequence>
<proteinExistence type="predicted"/>
<keyword evidence="1" id="KW-0175">Coiled coil</keyword>
<dbReference type="Proteomes" id="UP000462931">
    <property type="component" value="Unassembled WGS sequence"/>
</dbReference>
<dbReference type="RefSeq" id="WP_154287025.1">
    <property type="nucleotide sequence ID" value="NZ_WKJI01000002.1"/>
</dbReference>
<evidence type="ECO:0000313" key="3">
    <source>
        <dbReference type="Proteomes" id="UP000462931"/>
    </source>
</evidence>
<organism evidence="2 3">
    <name type="scientific">Pedobacter puniceum</name>
    <dbReference type="NCBI Taxonomy" id="2666136"/>
    <lineage>
        <taxon>Bacteria</taxon>
        <taxon>Pseudomonadati</taxon>
        <taxon>Bacteroidota</taxon>
        <taxon>Sphingobacteriia</taxon>
        <taxon>Sphingobacteriales</taxon>
        <taxon>Sphingobacteriaceae</taxon>
        <taxon>Pedobacter</taxon>
    </lineage>
</organism>
<name>A0A7K0FLZ0_9SPHI</name>
<comment type="caution">
    <text evidence="2">The sequence shown here is derived from an EMBL/GenBank/DDBJ whole genome shotgun (WGS) entry which is preliminary data.</text>
</comment>
<keyword evidence="3" id="KW-1185">Reference proteome</keyword>
<dbReference type="EMBL" id="WKJI01000002">
    <property type="protein sequence ID" value="MRX46943.1"/>
    <property type="molecule type" value="Genomic_DNA"/>
</dbReference>